<dbReference type="Proteomes" id="UP000616885">
    <property type="component" value="Unassembled WGS sequence"/>
</dbReference>
<keyword evidence="2" id="KW-0732">Signal</keyword>
<sequence length="280" mass="30464">MKLIQALILGFLPQSLAFAYGGGSPGLGKRRARVQTRPCVQGCGCISDFDTVDEFIDCINGVQRDMDMRLARDSSVSITTPQTTPTSTKTNNCNDKGGPCDCDYIQDKNSDEYRQCLSNPDCERCYFTATWTPTTTPTTIQSSSISLISITISMPLPTTPIQSSSSSSSTTSSSISQTTTGAPRLPDNCYIGGPCDCSLIADKKSPSKFPLSLLAIEWTKELMRWQLHSLYLEPSLRALLPQQRHLDHTAEHAHHSTDNPGHHVHFFNGASNGVVASGGW</sequence>
<gene>
    <name evidence="3" type="ORF">IM811_018026</name>
</gene>
<comment type="caution">
    <text evidence="3">The sequence shown here is derived from an EMBL/GenBank/DDBJ whole genome shotgun (WGS) entry which is preliminary data.</text>
</comment>
<dbReference type="AlphaFoldDB" id="A0A8H7K7G7"/>
<dbReference type="EMBL" id="JADCTT010000009">
    <property type="protein sequence ID" value="KAF9748521.1"/>
    <property type="molecule type" value="Genomic_DNA"/>
</dbReference>
<feature type="signal peptide" evidence="2">
    <location>
        <begin position="1"/>
        <end position="17"/>
    </location>
</feature>
<accession>A0A8H7K7G7</accession>
<evidence type="ECO:0000256" key="1">
    <source>
        <dbReference type="SAM" id="MobiDB-lite"/>
    </source>
</evidence>
<name>A0A8H7K7G7_BIOOC</name>
<feature type="chain" id="PRO_5034970689" evidence="2">
    <location>
        <begin position="18"/>
        <end position="280"/>
    </location>
</feature>
<feature type="region of interest" description="Disordered" evidence="1">
    <location>
        <begin position="159"/>
        <end position="180"/>
    </location>
</feature>
<protein>
    <submittedName>
        <fullName evidence="3">Uncharacterized protein</fullName>
    </submittedName>
</protein>
<evidence type="ECO:0000313" key="3">
    <source>
        <dbReference type="EMBL" id="KAF9748521.1"/>
    </source>
</evidence>
<reference evidence="3" key="1">
    <citation type="submission" date="2020-10" db="EMBL/GenBank/DDBJ databases">
        <title>High-Quality Genome Resource of Clonostachys rosea strain S41 by Oxford Nanopore Long-Read Sequencing.</title>
        <authorList>
            <person name="Wang H."/>
        </authorList>
    </citation>
    <scope>NUCLEOTIDE SEQUENCE</scope>
    <source>
        <strain evidence="3">S41</strain>
    </source>
</reference>
<evidence type="ECO:0000313" key="4">
    <source>
        <dbReference type="Proteomes" id="UP000616885"/>
    </source>
</evidence>
<evidence type="ECO:0000256" key="2">
    <source>
        <dbReference type="SAM" id="SignalP"/>
    </source>
</evidence>
<organism evidence="3 4">
    <name type="scientific">Bionectria ochroleuca</name>
    <name type="common">Gliocladium roseum</name>
    <dbReference type="NCBI Taxonomy" id="29856"/>
    <lineage>
        <taxon>Eukaryota</taxon>
        <taxon>Fungi</taxon>
        <taxon>Dikarya</taxon>
        <taxon>Ascomycota</taxon>
        <taxon>Pezizomycotina</taxon>
        <taxon>Sordariomycetes</taxon>
        <taxon>Hypocreomycetidae</taxon>
        <taxon>Hypocreales</taxon>
        <taxon>Bionectriaceae</taxon>
        <taxon>Clonostachys</taxon>
    </lineage>
</organism>
<proteinExistence type="predicted"/>